<name>A0ABS2VPC0_STRAS</name>
<evidence type="ECO:0000313" key="1">
    <source>
        <dbReference type="EMBL" id="MBN0044916.1"/>
    </source>
</evidence>
<protein>
    <submittedName>
        <fullName evidence="1">TIGR04141 family sporadically distributed protein</fullName>
    </submittedName>
</protein>
<dbReference type="Pfam" id="PF19614">
    <property type="entry name" value="DUF6119"/>
    <property type="match status" value="1"/>
</dbReference>
<comment type="caution">
    <text evidence="1">The sequence shown here is derived from an EMBL/GenBank/DDBJ whole genome shotgun (WGS) entry which is preliminary data.</text>
</comment>
<evidence type="ECO:0000313" key="2">
    <source>
        <dbReference type="Proteomes" id="UP000788262"/>
    </source>
</evidence>
<dbReference type="Proteomes" id="UP000788262">
    <property type="component" value="Unassembled WGS sequence"/>
</dbReference>
<reference evidence="1 2" key="1">
    <citation type="submission" date="2021-02" db="EMBL/GenBank/DDBJ databases">
        <title>Whole genome sequencing of Streptomyces actuosus VRA1.</title>
        <authorList>
            <person name="Sen G."/>
            <person name="Sen A."/>
        </authorList>
    </citation>
    <scope>NUCLEOTIDE SEQUENCE [LARGE SCALE GENOMIC DNA]</scope>
    <source>
        <strain evidence="1 2">VRA1</strain>
    </source>
</reference>
<gene>
    <name evidence="1" type="ORF">JS756_12510</name>
</gene>
<accession>A0ABS2VPC0</accession>
<dbReference type="InterPro" id="IPR026487">
    <property type="entry name" value="CHP04141"/>
</dbReference>
<proteinExistence type="predicted"/>
<sequence length="556" mass="62436">MIIMTEGRAKLRFNCYLVREGIDDPLRALRSECRPGGKKAMHELASSNSAPSGCRAFLRSKSESTPPWAESLIATFPGLDEVLNLSNRLVIFLPVKQRLFAVCFGYGSSSLEWSAIEPNFGLRFAARCLNPDAVNEIRSRRIDASARTQAVQIPTRTAIRDFDLELEGEFVRRMVGEVDTDMLDLPDLGAVVATDSIAFKAETNLSRVEEVLTLILSRVDSAEAKKDLLFIDALEPLRGNDPVVADLERLLAQELFSERVNSATQVVSDEVDGLTTQVLSFAPPDALSIENVHEVVVQRGEHYQNFDEFSIDALRDALFASGGSFGRSSLNSIKVIAVDSEGHAASPLMPLKNWLVFEASSEERRYLLTLGKWFALAEEYARKLDADLAEIEDVTDVLNLRDWRKSEKTETIYNENVADERRNDLLLFDTERVTSLGDMVEVCDLLHVDGYLIHVKKYEKSQTLSHLFSQGYVSAVLLGADKDYRQKFIDFVEISDSRMKEVASRAPEIVAYAIAFKKKDRAIIDLPTFSKVNLRDFAKRLERLRVKPTLARIQIT</sequence>
<dbReference type="NCBIfam" id="TIGR04141">
    <property type="entry name" value="TIGR04141 family sporadically distributed protein"/>
    <property type="match status" value="1"/>
</dbReference>
<keyword evidence="2" id="KW-1185">Reference proteome</keyword>
<organism evidence="1 2">
    <name type="scientific">Streptomyces actuosus</name>
    <dbReference type="NCBI Taxonomy" id="1885"/>
    <lineage>
        <taxon>Bacteria</taxon>
        <taxon>Bacillati</taxon>
        <taxon>Actinomycetota</taxon>
        <taxon>Actinomycetes</taxon>
        <taxon>Kitasatosporales</taxon>
        <taxon>Streptomycetaceae</taxon>
        <taxon>Streptomyces</taxon>
    </lineage>
</organism>
<dbReference type="EMBL" id="JAFFZS010000007">
    <property type="protein sequence ID" value="MBN0044916.1"/>
    <property type="molecule type" value="Genomic_DNA"/>
</dbReference>